<dbReference type="Pfam" id="PF00589">
    <property type="entry name" value="Phage_integrase"/>
    <property type="match status" value="1"/>
</dbReference>
<keyword evidence="4" id="KW-1185">Reference proteome</keyword>
<dbReference type="InterPro" id="IPR011010">
    <property type="entry name" value="DNA_brk_join_enz"/>
</dbReference>
<dbReference type="Proteomes" id="UP000611554">
    <property type="component" value="Unassembled WGS sequence"/>
</dbReference>
<comment type="caution">
    <text evidence="3">The sequence shown here is derived from an EMBL/GenBank/DDBJ whole genome shotgun (WGS) entry which is preliminary data.</text>
</comment>
<dbReference type="InterPro" id="IPR002104">
    <property type="entry name" value="Integrase_catalytic"/>
</dbReference>
<evidence type="ECO:0000313" key="4">
    <source>
        <dbReference type="Proteomes" id="UP000611554"/>
    </source>
</evidence>
<dbReference type="InterPro" id="IPR013762">
    <property type="entry name" value="Integrase-like_cat_sf"/>
</dbReference>
<organism evidence="3 4">
    <name type="scientific">Streptosporangium pseudovulgare</name>
    <dbReference type="NCBI Taxonomy" id="35765"/>
    <lineage>
        <taxon>Bacteria</taxon>
        <taxon>Bacillati</taxon>
        <taxon>Actinomycetota</taxon>
        <taxon>Actinomycetes</taxon>
        <taxon>Streptosporangiales</taxon>
        <taxon>Streptosporangiaceae</taxon>
        <taxon>Streptosporangium</taxon>
    </lineage>
</organism>
<dbReference type="PANTHER" id="PTHR30349:SF91">
    <property type="entry name" value="INTA PROTEIN"/>
    <property type="match status" value="1"/>
</dbReference>
<accession>A0ABQ2QTR7</accession>
<feature type="domain" description="Tyr recombinase" evidence="2">
    <location>
        <begin position="1"/>
        <end position="186"/>
    </location>
</feature>
<gene>
    <name evidence="3" type="ORF">GCM10010140_22420</name>
</gene>
<keyword evidence="1" id="KW-0233">DNA recombination</keyword>
<dbReference type="SUPFAM" id="SSF56349">
    <property type="entry name" value="DNA breaking-rejoining enzymes"/>
    <property type="match status" value="1"/>
</dbReference>
<protein>
    <recommendedName>
        <fullName evidence="2">Tyr recombinase domain-containing protein</fullName>
    </recommendedName>
</protein>
<reference evidence="4" key="1">
    <citation type="journal article" date="2019" name="Int. J. Syst. Evol. Microbiol.">
        <title>The Global Catalogue of Microorganisms (GCM) 10K type strain sequencing project: providing services to taxonomists for standard genome sequencing and annotation.</title>
        <authorList>
            <consortium name="The Broad Institute Genomics Platform"/>
            <consortium name="The Broad Institute Genome Sequencing Center for Infectious Disease"/>
            <person name="Wu L."/>
            <person name="Ma J."/>
        </authorList>
    </citation>
    <scope>NUCLEOTIDE SEQUENCE [LARGE SCALE GENOMIC DNA]</scope>
    <source>
        <strain evidence="4">JCM 3115</strain>
    </source>
</reference>
<dbReference type="PROSITE" id="PS51898">
    <property type="entry name" value="TYR_RECOMBINASE"/>
    <property type="match status" value="1"/>
</dbReference>
<evidence type="ECO:0000259" key="2">
    <source>
        <dbReference type="PROSITE" id="PS51898"/>
    </source>
</evidence>
<evidence type="ECO:0000313" key="3">
    <source>
        <dbReference type="EMBL" id="GGP92140.1"/>
    </source>
</evidence>
<dbReference type="EMBL" id="BMQJ01000004">
    <property type="protein sequence ID" value="GGP92140.1"/>
    <property type="molecule type" value="Genomic_DNA"/>
</dbReference>
<proteinExistence type="predicted"/>
<dbReference type="PANTHER" id="PTHR30349">
    <property type="entry name" value="PHAGE INTEGRASE-RELATED"/>
    <property type="match status" value="1"/>
</dbReference>
<dbReference type="Gene3D" id="1.10.443.10">
    <property type="entry name" value="Intergrase catalytic core"/>
    <property type="match status" value="1"/>
</dbReference>
<evidence type="ECO:0000256" key="1">
    <source>
        <dbReference type="ARBA" id="ARBA00023172"/>
    </source>
</evidence>
<dbReference type="CDD" id="cd01189">
    <property type="entry name" value="INT_ICEBs1_C_like"/>
    <property type="match status" value="1"/>
</dbReference>
<dbReference type="InterPro" id="IPR050090">
    <property type="entry name" value="Tyrosine_recombinase_XerCD"/>
</dbReference>
<sequence>MLKASEGTALHAYIVLPLLLGARTEELRALTWPHVDLDGTPPSIMVWRSVREGGDTKTRRSRRTLAMPRRCVDALKLHRERQDVARKAAGASRQDNGLVFASKVGTELDSHNVRRSFRDVLKKAGLNTQEWTPREMRHGFVSLLSDSGMPIETISRLVGHRSTDVTETVYRKQLRPTLLEGAQAMDHLFPERRENHLTLDQATSV</sequence>
<name>A0ABQ2QTR7_9ACTN</name>